<evidence type="ECO:0000313" key="3">
    <source>
        <dbReference type="Proteomes" id="UP000078343"/>
    </source>
</evidence>
<reference evidence="2 3" key="1">
    <citation type="submission" date="2016-04" db="EMBL/GenBank/DDBJ databases">
        <title>Draft genome of Fonsecaea erecta CBS 125763.</title>
        <authorList>
            <person name="Weiss V.A."/>
            <person name="Vicente V.A."/>
            <person name="Raittz R.T."/>
            <person name="Moreno L.F."/>
            <person name="De Souza E.M."/>
            <person name="Pedrosa F.O."/>
            <person name="Steffens M.B."/>
            <person name="Faoro H."/>
            <person name="Tadra-Sfeir M.Z."/>
            <person name="Najafzadeh M.J."/>
            <person name="Felipe M.S."/>
            <person name="Teixeira M."/>
            <person name="Sun J."/>
            <person name="Xi L."/>
            <person name="Gomes R."/>
            <person name="De Azevedo C.M."/>
            <person name="Salgado C.G."/>
            <person name="Da Silva M.B."/>
            <person name="Nascimento M.F."/>
            <person name="Queiroz-Telles F."/>
            <person name="Attili D.S."/>
            <person name="Gorbushina A."/>
        </authorList>
    </citation>
    <scope>NUCLEOTIDE SEQUENCE [LARGE SCALE GENOMIC DNA]</scope>
    <source>
        <strain evidence="2 3">CBS 125763</strain>
    </source>
</reference>
<dbReference type="OrthoDB" id="5423493at2759"/>
<feature type="compositionally biased region" description="Basic residues" evidence="1">
    <location>
        <begin position="389"/>
        <end position="398"/>
    </location>
</feature>
<protein>
    <submittedName>
        <fullName evidence="2">Uncharacterized protein</fullName>
    </submittedName>
</protein>
<feature type="region of interest" description="Disordered" evidence="1">
    <location>
        <begin position="108"/>
        <end position="138"/>
    </location>
</feature>
<gene>
    <name evidence="2" type="ORF">AYL99_01436</name>
</gene>
<feature type="compositionally biased region" description="Polar residues" evidence="1">
    <location>
        <begin position="260"/>
        <end position="272"/>
    </location>
</feature>
<dbReference type="RefSeq" id="XP_018698831.1">
    <property type="nucleotide sequence ID" value="XM_018832952.1"/>
</dbReference>
<proteinExistence type="predicted"/>
<name>A0A179A007_9EURO</name>
<feature type="compositionally biased region" description="Basic residues" evidence="1">
    <location>
        <begin position="347"/>
        <end position="360"/>
    </location>
</feature>
<feature type="compositionally biased region" description="Polar residues" evidence="1">
    <location>
        <begin position="457"/>
        <end position="476"/>
    </location>
</feature>
<dbReference type="EMBL" id="LVYI01000001">
    <property type="protein sequence ID" value="OAP65464.1"/>
    <property type="molecule type" value="Genomic_DNA"/>
</dbReference>
<dbReference type="STRING" id="1367422.A0A179A007"/>
<dbReference type="GeneID" id="30005606"/>
<feature type="compositionally biased region" description="Acidic residues" evidence="1">
    <location>
        <begin position="202"/>
        <end position="215"/>
    </location>
</feature>
<feature type="compositionally biased region" description="Basic and acidic residues" evidence="1">
    <location>
        <begin position="282"/>
        <end position="296"/>
    </location>
</feature>
<organism evidence="2 3">
    <name type="scientific">Fonsecaea erecta</name>
    <dbReference type="NCBI Taxonomy" id="1367422"/>
    <lineage>
        <taxon>Eukaryota</taxon>
        <taxon>Fungi</taxon>
        <taxon>Dikarya</taxon>
        <taxon>Ascomycota</taxon>
        <taxon>Pezizomycotina</taxon>
        <taxon>Eurotiomycetes</taxon>
        <taxon>Chaetothyriomycetidae</taxon>
        <taxon>Chaetothyriales</taxon>
        <taxon>Herpotrichiellaceae</taxon>
        <taxon>Fonsecaea</taxon>
    </lineage>
</organism>
<accession>A0A179A007</accession>
<sequence>MPRAPLRRRQLNRNGPVPHGAQKLNKSPAKLELEKMLANKPIGPRPNDSDDSDRLVVKGNGRRGRYVPRQEIYASGAVAAGDKPGNYPTRAQRRKNLAKATKEIIRSDQQEMRDEEGSVPVNKQLHQPKARSPTMNGILKNATDTNQVLATAMPLAARPSVSVPRALQPTPAREDSIIGALKPRRRQPSILQNLDQDSSSFDLEDEEEFLPDDESTPFGVSKLSNKVTPPVPESPILLSSTRKRKFGSSDPLRPVEIETAQKTMRASKSTPQPSFPAVTLSKLRESGRQHSEHVRDEDDIMALPQSSSSPAPSPVKEKSPAPIKSTKHPGKLAPLMTTKELQTHMMPTKRRRTERVRKQRRDTFDIPADFDLSESEISEDVSSFLPSKKEKKTRRNGPLKKAGGTRTKAKSGKAEKQDYVAPSSKARSKSKPSTNHLTTTTIPPILRPSTSNRETKSPSQHSTNMSSNINTGSQAGPSKPYGGSPHEGQGTVYSQDKENRHFYQSDPSPQRAEDAWLLDGTGEEVAGGGRNVHSKWAEIDAWDMDFEDVEVMTGESSSPTRW</sequence>
<comment type="caution">
    <text evidence="2">The sequence shown here is derived from an EMBL/GenBank/DDBJ whole genome shotgun (WGS) entry which is preliminary data.</text>
</comment>
<feature type="region of interest" description="Disordered" evidence="1">
    <location>
        <begin position="1"/>
        <end position="63"/>
    </location>
</feature>
<feature type="compositionally biased region" description="Basic residues" evidence="1">
    <location>
        <begin position="1"/>
        <end position="11"/>
    </location>
</feature>
<keyword evidence="3" id="KW-1185">Reference proteome</keyword>
<feature type="region of interest" description="Disordered" evidence="1">
    <location>
        <begin position="174"/>
        <end position="512"/>
    </location>
</feature>
<dbReference type="Proteomes" id="UP000078343">
    <property type="component" value="Unassembled WGS sequence"/>
</dbReference>
<dbReference type="AlphaFoldDB" id="A0A179A007"/>
<evidence type="ECO:0000256" key="1">
    <source>
        <dbReference type="SAM" id="MobiDB-lite"/>
    </source>
</evidence>
<evidence type="ECO:0000313" key="2">
    <source>
        <dbReference type="EMBL" id="OAP65464.1"/>
    </source>
</evidence>
<feature type="compositionally biased region" description="Low complexity" evidence="1">
    <location>
        <begin position="421"/>
        <end position="451"/>
    </location>
</feature>